<name>E7N507_9FIRM</name>
<sequence>MRRFFYAKARDVKLRSAPFIMRFLRIFYKLYTRKKNICFLEKLLYFCYNCKESGELWWKVP</sequence>
<evidence type="ECO:0000313" key="2">
    <source>
        <dbReference type="Proteomes" id="UP000004633"/>
    </source>
</evidence>
<reference evidence="1 2" key="1">
    <citation type="submission" date="2010-08" db="EMBL/GenBank/DDBJ databases">
        <authorList>
            <person name="Weinstock G."/>
            <person name="Sodergren E."/>
            <person name="Clifton S."/>
            <person name="Fulton L."/>
            <person name="Fulton B."/>
            <person name="Courtney L."/>
            <person name="Fronick C."/>
            <person name="Harrison M."/>
            <person name="Strong C."/>
            <person name="Farmer C."/>
            <person name="Delahaunty K."/>
            <person name="Markovic C."/>
            <person name="Hall O."/>
            <person name="Minx P."/>
            <person name="Tomlinson C."/>
            <person name="Mitreva M."/>
            <person name="Hou S."/>
            <person name="Chen J."/>
            <person name="Wollam A."/>
            <person name="Pepin K.H."/>
            <person name="Johnson M."/>
            <person name="Bhonagiri V."/>
            <person name="Zhang X."/>
            <person name="Suruliraj S."/>
            <person name="Warren W."/>
            <person name="Chinwalla A."/>
            <person name="Mardis E.R."/>
            <person name="Wilson R.K."/>
        </authorList>
    </citation>
    <scope>NUCLEOTIDE SEQUENCE [LARGE SCALE GENOMIC DNA]</scope>
    <source>
        <strain evidence="1 2">F0399</strain>
    </source>
</reference>
<evidence type="ECO:0000313" key="1">
    <source>
        <dbReference type="EMBL" id="EFW28774.1"/>
    </source>
</evidence>
<accession>E7N507</accession>
<protein>
    <submittedName>
        <fullName evidence="1">Uncharacterized protein</fullName>
    </submittedName>
</protein>
<keyword evidence="2" id="KW-1185">Reference proteome</keyword>
<gene>
    <name evidence="1" type="ORF">HMPREF9555_02102</name>
</gene>
<comment type="caution">
    <text evidence="1">The sequence shown here is derived from an EMBL/GenBank/DDBJ whole genome shotgun (WGS) entry which is preliminary data.</text>
</comment>
<dbReference type="AlphaFoldDB" id="E7N507"/>
<dbReference type="Proteomes" id="UP000004633">
    <property type="component" value="Unassembled WGS sequence"/>
</dbReference>
<dbReference type="HOGENOM" id="CLU_2920155_0_0_9"/>
<dbReference type="STRING" id="749551.HMPREF9555_02102"/>
<organism evidence="1 2">
    <name type="scientific">Selenomonas artemidis F0399</name>
    <dbReference type="NCBI Taxonomy" id="749551"/>
    <lineage>
        <taxon>Bacteria</taxon>
        <taxon>Bacillati</taxon>
        <taxon>Bacillota</taxon>
        <taxon>Negativicutes</taxon>
        <taxon>Selenomonadales</taxon>
        <taxon>Selenomonadaceae</taxon>
        <taxon>Selenomonas</taxon>
    </lineage>
</organism>
<dbReference type="EMBL" id="AECV01000060">
    <property type="protein sequence ID" value="EFW28774.1"/>
    <property type="molecule type" value="Genomic_DNA"/>
</dbReference>
<proteinExistence type="predicted"/>